<name>A0ABS4ISL7_9BACL</name>
<proteinExistence type="predicted"/>
<evidence type="ECO:0000313" key="3">
    <source>
        <dbReference type="Proteomes" id="UP001519287"/>
    </source>
</evidence>
<dbReference type="EMBL" id="JAGGLB010000003">
    <property type="protein sequence ID" value="MBP1989876.1"/>
    <property type="molecule type" value="Genomic_DNA"/>
</dbReference>
<evidence type="ECO:0000259" key="1">
    <source>
        <dbReference type="PROSITE" id="PS51186"/>
    </source>
</evidence>
<dbReference type="Gene3D" id="3.40.630.30">
    <property type="match status" value="1"/>
</dbReference>
<dbReference type="SUPFAM" id="SSF55729">
    <property type="entry name" value="Acyl-CoA N-acyltransferases (Nat)"/>
    <property type="match status" value="1"/>
</dbReference>
<dbReference type="PROSITE" id="PS51186">
    <property type="entry name" value="GNAT"/>
    <property type="match status" value="1"/>
</dbReference>
<reference evidence="2 3" key="1">
    <citation type="submission" date="2021-03" db="EMBL/GenBank/DDBJ databases">
        <title>Genomic Encyclopedia of Type Strains, Phase IV (KMG-IV): sequencing the most valuable type-strain genomes for metagenomic binning, comparative biology and taxonomic classification.</title>
        <authorList>
            <person name="Goeker M."/>
        </authorList>
    </citation>
    <scope>NUCLEOTIDE SEQUENCE [LARGE SCALE GENOMIC DNA]</scope>
    <source>
        <strain evidence="2 3">DSM 26048</strain>
    </source>
</reference>
<dbReference type="InterPro" id="IPR016181">
    <property type="entry name" value="Acyl_CoA_acyltransferase"/>
</dbReference>
<organism evidence="2 3">
    <name type="scientific">Paenibacillus eucommiae</name>
    <dbReference type="NCBI Taxonomy" id="1355755"/>
    <lineage>
        <taxon>Bacteria</taxon>
        <taxon>Bacillati</taxon>
        <taxon>Bacillota</taxon>
        <taxon>Bacilli</taxon>
        <taxon>Bacillales</taxon>
        <taxon>Paenibacillaceae</taxon>
        <taxon>Paenibacillus</taxon>
    </lineage>
</organism>
<dbReference type="Proteomes" id="UP001519287">
    <property type="component" value="Unassembled WGS sequence"/>
</dbReference>
<dbReference type="Pfam" id="PF13527">
    <property type="entry name" value="Acetyltransf_9"/>
    <property type="match status" value="1"/>
</dbReference>
<feature type="domain" description="N-acetyltransferase" evidence="1">
    <location>
        <begin position="14"/>
        <end position="162"/>
    </location>
</feature>
<dbReference type="RefSeq" id="WP_209970659.1">
    <property type="nucleotide sequence ID" value="NZ_JAGGLB010000003.1"/>
</dbReference>
<comment type="caution">
    <text evidence="2">The sequence shown here is derived from an EMBL/GenBank/DDBJ whole genome shotgun (WGS) entry which is preliminary data.</text>
</comment>
<dbReference type="CDD" id="cd04301">
    <property type="entry name" value="NAT_SF"/>
    <property type="match status" value="1"/>
</dbReference>
<accession>A0ABS4ISL7</accession>
<keyword evidence="3" id="KW-1185">Reference proteome</keyword>
<protein>
    <submittedName>
        <fullName evidence="2">GNAT superfamily N-acetyltransferase</fullName>
    </submittedName>
</protein>
<gene>
    <name evidence="2" type="ORF">J2Z66_001474</name>
</gene>
<evidence type="ECO:0000313" key="2">
    <source>
        <dbReference type="EMBL" id="MBP1989876.1"/>
    </source>
</evidence>
<sequence length="300" mass="34279">MSYEKLGNEFVQISNYRDNESCRDSFNRLASLVYGIDFEEWHQKGFWDDTYICHSILSNNEVVSNISVSKMTLTINGLNRKAIQIGTVMTHPDFRGRGLSGILMLQVLETYKHDCDLFFLFANSSVLDYYPKFGFTAISESQFKLHIDPIANLGISLRKLDPSKAADLEFIKRMVLSRKPISERFGVGNNQGIFMFYVLNVFPQSLYYSPEDEAIIVFQQEGQTLHVYDVVSQNIVNWDGLLPRLANEQTQTVHFHFTPEQFTSNAEFQPVDGNEDVLFVQSKETLNLHSAFCAPITAHA</sequence>
<dbReference type="InterPro" id="IPR000182">
    <property type="entry name" value="GNAT_dom"/>
</dbReference>